<comment type="function">
    <text evidence="10">Catalyzes the formation of isopentenyl diphosphate (IPP), the building block of all isoprenoids.</text>
</comment>
<feature type="binding site" evidence="11">
    <location>
        <position position="196"/>
    </location>
    <ligand>
        <name>ATP</name>
        <dbReference type="ChEBI" id="CHEBI:30616"/>
    </ligand>
</feature>
<dbReference type="Pfam" id="PF00696">
    <property type="entry name" value="AA_kinase"/>
    <property type="match status" value="1"/>
</dbReference>
<proteinExistence type="inferred from homology"/>
<dbReference type="PIRSF" id="PIRSF016496">
    <property type="entry name" value="Kin_FomA"/>
    <property type="match status" value="1"/>
</dbReference>
<dbReference type="PANTHER" id="PTHR43654">
    <property type="entry name" value="GLUTAMATE 5-KINASE"/>
    <property type="match status" value="1"/>
</dbReference>
<feature type="binding site" evidence="11">
    <location>
        <begin position="38"/>
        <end position="42"/>
    </location>
    <ligand>
        <name>ATP</name>
        <dbReference type="ChEBI" id="CHEBI:30616"/>
    </ligand>
</feature>
<name>S0AS25_FERAC</name>
<dbReference type="Proteomes" id="UP000014660">
    <property type="component" value="Chromosome"/>
</dbReference>
<reference evidence="14 15" key="1">
    <citation type="journal article" date="2007" name="Proc. Natl. Acad. Sci. U.S.A.">
        <title>Genome dynamics in a natural archaeal population.</title>
        <authorList>
            <person name="Allen E.E."/>
            <person name="Tyson G.W."/>
            <person name="Whitaker R.J."/>
            <person name="Detter J.C."/>
            <person name="Richardson P.M."/>
            <person name="Banfield J.F."/>
        </authorList>
    </citation>
    <scope>NUCLEOTIDE SEQUENCE [LARGE SCALE GENOMIC DNA]</scope>
    <source>
        <strain evidence="15">fer1</strain>
    </source>
</reference>
<dbReference type="Gene3D" id="3.40.1160.10">
    <property type="entry name" value="Acetylglutamate kinase-like"/>
    <property type="match status" value="1"/>
</dbReference>
<dbReference type="GO" id="GO:0016301">
    <property type="term" value="F:kinase activity"/>
    <property type="evidence" value="ECO:0007669"/>
    <property type="project" value="UniProtKB-KW"/>
</dbReference>
<comment type="similarity">
    <text evidence="1 10">Belongs to the isopentenyl phosphate kinase family.</text>
</comment>
<gene>
    <name evidence="14" type="ORF">FACI_IFERC00001G0945</name>
</gene>
<dbReference type="PANTHER" id="PTHR43654:SF1">
    <property type="entry name" value="ISOPENTENYL PHOSPHATE KINASE"/>
    <property type="match status" value="1"/>
</dbReference>
<feature type="binding site" evidence="11">
    <location>
        <position position="175"/>
    </location>
    <ligand>
        <name>substrate</name>
    </ligand>
</feature>
<evidence type="ECO:0000256" key="11">
    <source>
        <dbReference type="PIRSR" id="PIRSR016496-1"/>
    </source>
</evidence>
<evidence type="ECO:0000256" key="5">
    <source>
        <dbReference type="ARBA" id="ARBA00022741"/>
    </source>
</evidence>
<feature type="binding site" evidence="11">
    <location>
        <position position="83"/>
    </location>
    <ligand>
        <name>substrate</name>
    </ligand>
</feature>
<evidence type="ECO:0000256" key="3">
    <source>
        <dbReference type="ARBA" id="ARBA00017267"/>
    </source>
</evidence>
<sequence>MLSVLLNLDLLFNQILTTDAIVKFNNTFYIIYTMIVIKIGGSIITDKSMYKKFNGQIVENIVKTLKRIDKQMVIIHGGGSFGHIKSKEYGLPGQVSERTMEGMNIVHNDMAELDLKISKIFQENKIYNISLPVSSLVYNNKKNYNIFSKYLELGITPISYGDTYIHSNEIGIYSGDNIAYDISKILHPEFVIFFSDVDGIFDKNPKNNPDAKLLKTISTDFQYDTINPDVTGGIMNKYNKMKLISDIGIPVYLINGLYPERIYNIGKDNFTGTVV</sequence>
<evidence type="ECO:0000256" key="10">
    <source>
        <dbReference type="PIRNR" id="PIRNR016496"/>
    </source>
</evidence>
<dbReference type="NCBIfam" id="NF040647">
    <property type="entry name" value="IPPK_Arch"/>
    <property type="match status" value="1"/>
</dbReference>
<evidence type="ECO:0000313" key="14">
    <source>
        <dbReference type="EMBL" id="AGO60925.1"/>
    </source>
</evidence>
<feature type="binding site" evidence="11">
    <location>
        <position position="79"/>
    </location>
    <ligand>
        <name>ATP</name>
        <dbReference type="ChEBI" id="CHEBI:30616"/>
    </ligand>
</feature>
<protein>
    <recommendedName>
        <fullName evidence="3 10">Isopentenyl phosphate kinase</fullName>
        <shortName evidence="10">IPK</shortName>
        <ecNumber evidence="2 10">2.7.4.26</ecNumber>
    </recommendedName>
</protein>
<keyword evidence="7 10" id="KW-0067">ATP-binding</keyword>
<keyword evidence="5 10" id="KW-0547">Nucleotide-binding</keyword>
<evidence type="ECO:0000256" key="6">
    <source>
        <dbReference type="ARBA" id="ARBA00022777"/>
    </source>
</evidence>
<dbReference type="InterPro" id="IPR001048">
    <property type="entry name" value="Asp/Glu/Uridylate_kinase"/>
</dbReference>
<evidence type="ECO:0000313" key="15">
    <source>
        <dbReference type="Proteomes" id="UP000014660"/>
    </source>
</evidence>
<dbReference type="SUPFAM" id="SSF53633">
    <property type="entry name" value="Carbamate kinase-like"/>
    <property type="match status" value="1"/>
</dbReference>
<dbReference type="EC" id="2.7.4.26" evidence="2 10"/>
<dbReference type="HOGENOM" id="CLU_070213_0_0_2"/>
<feature type="domain" description="Aspartate/glutamate/uridylate kinase" evidence="13">
    <location>
        <begin position="34"/>
        <end position="255"/>
    </location>
</feature>
<organism evidence="14 15">
    <name type="scientific">Ferroplasma acidarmanus Fer1</name>
    <dbReference type="NCBI Taxonomy" id="333146"/>
    <lineage>
        <taxon>Archaea</taxon>
        <taxon>Methanobacteriati</taxon>
        <taxon>Thermoplasmatota</taxon>
        <taxon>Thermoplasmata</taxon>
        <taxon>Thermoplasmatales</taxon>
        <taxon>Ferroplasmaceae</taxon>
        <taxon>Ferroplasma</taxon>
    </lineage>
</organism>
<feature type="site" description="Transition state stabilizer" evidence="12">
    <location>
        <position position="47"/>
    </location>
</feature>
<dbReference type="KEGG" id="fac:FACI_IFERC01G0945"/>
<feature type="binding site" evidence="11">
    <location>
        <position position="233"/>
    </location>
    <ligand>
        <name>ATP</name>
        <dbReference type="ChEBI" id="CHEBI:30616"/>
    </ligand>
</feature>
<dbReference type="GO" id="GO:0005829">
    <property type="term" value="C:cytosol"/>
    <property type="evidence" value="ECO:0007669"/>
    <property type="project" value="TreeGrafter"/>
</dbReference>
<keyword evidence="4 10" id="KW-0808">Transferase</keyword>
<evidence type="ECO:0000256" key="4">
    <source>
        <dbReference type="ARBA" id="ARBA00022679"/>
    </source>
</evidence>
<evidence type="ECO:0000256" key="9">
    <source>
        <dbReference type="ARBA" id="ARBA00049063"/>
    </source>
</evidence>
<keyword evidence="15" id="KW-1185">Reference proteome</keyword>
<evidence type="ECO:0000256" key="7">
    <source>
        <dbReference type="ARBA" id="ARBA00022840"/>
    </source>
</evidence>
<feature type="binding site" evidence="11">
    <location>
        <position position="237"/>
    </location>
    <ligand>
        <name>ATP</name>
        <dbReference type="ChEBI" id="CHEBI:30616"/>
    </ligand>
</feature>
<feature type="binding site" evidence="11">
    <location>
        <position position="78"/>
    </location>
    <ligand>
        <name>substrate</name>
    </ligand>
</feature>
<dbReference type="CDD" id="cd04241">
    <property type="entry name" value="AAK_FomA-like"/>
    <property type="match status" value="1"/>
</dbReference>
<dbReference type="GO" id="GO:0016114">
    <property type="term" value="P:terpenoid biosynthetic process"/>
    <property type="evidence" value="ECO:0007669"/>
    <property type="project" value="TreeGrafter"/>
</dbReference>
<comment type="catalytic activity">
    <reaction evidence="9 10">
        <text>isopentenyl phosphate + ATP = isopentenyl diphosphate + ADP</text>
        <dbReference type="Rhea" id="RHEA:33963"/>
        <dbReference type="ChEBI" id="CHEBI:30616"/>
        <dbReference type="ChEBI" id="CHEBI:65078"/>
        <dbReference type="ChEBI" id="CHEBI:128769"/>
        <dbReference type="ChEBI" id="CHEBI:456216"/>
        <dbReference type="EC" id="2.7.4.26"/>
    </reaction>
</comment>
<keyword evidence="8" id="KW-0414">Isoprene biosynthesis</keyword>
<dbReference type="InterPro" id="IPR024192">
    <property type="entry name" value="Fosfomycin_R_FomA-type"/>
</dbReference>
<evidence type="ECO:0000256" key="2">
    <source>
        <dbReference type="ARBA" id="ARBA00012908"/>
    </source>
</evidence>
<evidence type="ECO:0000256" key="12">
    <source>
        <dbReference type="PIRSR" id="PIRSR016496-2"/>
    </source>
</evidence>
<comment type="subunit">
    <text evidence="10">Homodimer.</text>
</comment>
<evidence type="ECO:0000256" key="8">
    <source>
        <dbReference type="ARBA" id="ARBA00023229"/>
    </source>
</evidence>
<dbReference type="EMBL" id="CP004145">
    <property type="protein sequence ID" value="AGO60925.1"/>
    <property type="molecule type" value="Genomic_DNA"/>
</dbReference>
<dbReference type="PATRIC" id="fig|333146.12.peg.962"/>
<evidence type="ECO:0000256" key="1">
    <source>
        <dbReference type="ARBA" id="ARBA00010540"/>
    </source>
</evidence>
<accession>S0AS25</accession>
<keyword evidence="6 10" id="KW-0418">Kinase</keyword>
<dbReference type="GO" id="GO:0102043">
    <property type="term" value="F:isopentenyl phosphate kinase activity"/>
    <property type="evidence" value="ECO:0007669"/>
    <property type="project" value="UniProtKB-EC"/>
</dbReference>
<dbReference type="AlphaFoldDB" id="S0AS25"/>
<dbReference type="GO" id="GO:0005524">
    <property type="term" value="F:ATP binding"/>
    <property type="evidence" value="ECO:0007669"/>
    <property type="project" value="UniProtKB-KW"/>
</dbReference>
<evidence type="ECO:0000259" key="13">
    <source>
        <dbReference type="Pfam" id="PF00696"/>
    </source>
</evidence>
<dbReference type="InterPro" id="IPR036393">
    <property type="entry name" value="AceGlu_kinase-like_sf"/>
</dbReference>